<dbReference type="PANTHER" id="PTHR14286">
    <property type="entry name" value="GENE, 49355-RELATED"/>
    <property type="match status" value="1"/>
</dbReference>
<organism evidence="2 3">
    <name type="scientific">Clupea harengus</name>
    <name type="common">Atlantic herring</name>
    <dbReference type="NCBI Taxonomy" id="7950"/>
    <lineage>
        <taxon>Eukaryota</taxon>
        <taxon>Metazoa</taxon>
        <taxon>Chordata</taxon>
        <taxon>Craniata</taxon>
        <taxon>Vertebrata</taxon>
        <taxon>Euteleostomi</taxon>
        <taxon>Actinopterygii</taxon>
        <taxon>Neopterygii</taxon>
        <taxon>Teleostei</taxon>
        <taxon>Clupei</taxon>
        <taxon>Clupeiformes</taxon>
        <taxon>Clupeoidei</taxon>
        <taxon>Clupeidae</taxon>
        <taxon>Clupea</taxon>
    </lineage>
</organism>
<dbReference type="OrthoDB" id="9871079at2759"/>
<accession>A0A6P3WEF0</accession>
<evidence type="ECO:0000313" key="3">
    <source>
        <dbReference type="RefSeq" id="XP_012696592.2"/>
    </source>
</evidence>
<dbReference type="InterPro" id="IPR028006">
    <property type="entry name" value="CEP15-like"/>
</dbReference>
<proteinExistence type="predicted"/>
<evidence type="ECO:0000256" key="1">
    <source>
        <dbReference type="SAM" id="MobiDB-lite"/>
    </source>
</evidence>
<feature type="compositionally biased region" description="Basic residues" evidence="1">
    <location>
        <begin position="102"/>
        <end position="116"/>
    </location>
</feature>
<dbReference type="Proteomes" id="UP000515152">
    <property type="component" value="Chromosome 5"/>
</dbReference>
<dbReference type="KEGG" id="char:105912213"/>
<protein>
    <submittedName>
        <fullName evidence="3">Uncharacterized protein C3orf14 homolog</fullName>
    </submittedName>
</protein>
<name>A0A6P3WEF0_CLUHA</name>
<dbReference type="CTD" id="105912213"/>
<feature type="compositionally biased region" description="Basic and acidic residues" evidence="1">
    <location>
        <begin position="117"/>
        <end position="126"/>
    </location>
</feature>
<feature type="region of interest" description="Disordered" evidence="1">
    <location>
        <begin position="96"/>
        <end position="139"/>
    </location>
</feature>
<feature type="region of interest" description="Disordered" evidence="1">
    <location>
        <begin position="27"/>
        <end position="54"/>
    </location>
</feature>
<dbReference type="PANTHER" id="PTHR14286:SF2">
    <property type="entry name" value="CENTROSOMAL PROTEIN 15 KDA"/>
    <property type="match status" value="1"/>
</dbReference>
<gene>
    <name evidence="3" type="primary">c5h3orf14</name>
</gene>
<evidence type="ECO:0000313" key="2">
    <source>
        <dbReference type="Proteomes" id="UP000515152"/>
    </source>
</evidence>
<sequence>MDEEFELSKKHEEILGKRAELLEQMEVRHQHQRAKKKEQTTLSKAAQERNAQLLGDLKTLEDKMRMKQPLHPDVLTLETRYWASVEEKLLEWEPFLLGRGPAPRHSRARSPRRRRQEKSVPRDAQDRGLPPRPRKHPAV</sequence>
<dbReference type="AlphaFoldDB" id="A0A6P3WEF0"/>
<reference evidence="3" key="1">
    <citation type="submission" date="2025-08" db="UniProtKB">
        <authorList>
            <consortium name="RefSeq"/>
        </authorList>
    </citation>
    <scope>IDENTIFICATION</scope>
</reference>
<dbReference type="RefSeq" id="XP_012696592.2">
    <property type="nucleotide sequence ID" value="XM_012841138.3"/>
</dbReference>
<dbReference type="GeneID" id="105912213"/>
<dbReference type="Pfam" id="PF15134">
    <property type="entry name" value="CEP15-like"/>
    <property type="match status" value="1"/>
</dbReference>
<keyword evidence="2" id="KW-1185">Reference proteome</keyword>